<protein>
    <submittedName>
        <fullName evidence="11">2Fe-2S type ferredoxin</fullName>
    </submittedName>
</protein>
<dbReference type="GO" id="GO:0009055">
    <property type="term" value="F:electron transfer activity"/>
    <property type="evidence" value="ECO:0007669"/>
    <property type="project" value="InterPro"/>
</dbReference>
<gene>
    <name evidence="11" type="ORF">CLV25_12045</name>
</gene>
<dbReference type="Proteomes" id="UP000294830">
    <property type="component" value="Unassembled WGS sequence"/>
</dbReference>
<dbReference type="GO" id="GO:0051537">
    <property type="term" value="F:2 iron, 2 sulfur cluster binding"/>
    <property type="evidence" value="ECO:0007669"/>
    <property type="project" value="UniProtKB-KW"/>
</dbReference>
<dbReference type="PROSITE" id="PS51257">
    <property type="entry name" value="PROKAR_LIPOPROTEIN"/>
    <property type="match status" value="1"/>
</dbReference>
<evidence type="ECO:0000256" key="7">
    <source>
        <dbReference type="ARBA" id="ARBA00023014"/>
    </source>
</evidence>
<dbReference type="GO" id="GO:0022900">
    <property type="term" value="P:electron transport chain"/>
    <property type="evidence" value="ECO:0007669"/>
    <property type="project" value="InterPro"/>
</dbReference>
<proteinExistence type="inferred from homology"/>
<dbReference type="InterPro" id="IPR036010">
    <property type="entry name" value="2Fe-2S_ferredoxin-like_sf"/>
</dbReference>
<comment type="cofactor">
    <cofactor evidence="8">
        <name>[2Fe-2S] cluster</name>
        <dbReference type="ChEBI" id="CHEBI:190135"/>
    </cofactor>
</comment>
<keyword evidence="3" id="KW-0001">2Fe-2S</keyword>
<keyword evidence="7" id="KW-0411">Iron-sulfur</keyword>
<keyword evidence="2" id="KW-0813">Transport</keyword>
<evidence type="ECO:0000256" key="9">
    <source>
        <dbReference type="SAM" id="MobiDB-lite"/>
    </source>
</evidence>
<comment type="similarity">
    <text evidence="1">Belongs to the 2Fe2S plant-type ferredoxin family.</text>
</comment>
<evidence type="ECO:0000313" key="11">
    <source>
        <dbReference type="EMBL" id="TCN62132.1"/>
    </source>
</evidence>
<keyword evidence="4" id="KW-0479">Metal-binding</keyword>
<dbReference type="Gene3D" id="3.10.20.30">
    <property type="match status" value="1"/>
</dbReference>
<dbReference type="AlphaFoldDB" id="A0A4R2E6R2"/>
<evidence type="ECO:0000256" key="2">
    <source>
        <dbReference type="ARBA" id="ARBA00022448"/>
    </source>
</evidence>
<evidence type="ECO:0000259" key="10">
    <source>
        <dbReference type="Pfam" id="PF00111"/>
    </source>
</evidence>
<sequence>MKIKHIFALLLVGIAFVGCHKEGIEPENSKEKEAIRARKQLFQDLSSLAAANRMLALTDFKSTSENLTSKDLERTDADIDRLVEYFFRVTHNSMLHEKIVRYTVDKDSRFWSTKEDAAIADYEAKVRELRSRAIFAMWNCTTRASLLSEIEAYQKQRNLLFRSTSADNQAYDTKVSEPSWHKAKYLKSAKVYKVTLILPWGTYEIDCRDDQYILDAAEENGISLPYSSRAGVEPSSAGLLVSGSVDQSDQQYLDRDQISMGFVLLDVAYPKSDCSIKTHMEELLFKTMPIPMTGDIDELVIIGERPYNPDPNTDPNPDPDPDTNEPNGTGGPFIIPNPIPFDPCSMATRIASTPNLSTYIKELLQNAKTSNVEFGTVINNRGICTPYTGLADNCIVGMSLNTYVATMIHSHPSQCGAIFSAGDIKVMWDAYRTGHADPASFNYGVATSYNTVYFLSIADGGKFAAFAKNWGLTNGYGALEGFFNETFKNQVWDLNSYELETKFLQFIDNAGLMLFTKITDDDYDPLTRDGLGNPINIKC</sequence>
<comment type="caution">
    <text evidence="11">The sequence shown here is derived from an EMBL/GenBank/DDBJ whole genome shotgun (WGS) entry which is preliminary data.</text>
</comment>
<accession>A0A4R2E6R2</accession>
<dbReference type="InterPro" id="IPR001041">
    <property type="entry name" value="2Fe-2S_ferredoxin-type"/>
</dbReference>
<evidence type="ECO:0000256" key="3">
    <source>
        <dbReference type="ARBA" id="ARBA00022714"/>
    </source>
</evidence>
<keyword evidence="12" id="KW-1185">Reference proteome</keyword>
<feature type="compositionally biased region" description="Low complexity" evidence="9">
    <location>
        <begin position="324"/>
        <end position="333"/>
    </location>
</feature>
<name>A0A4R2E6R2_9BACT</name>
<dbReference type="GO" id="GO:0046872">
    <property type="term" value="F:metal ion binding"/>
    <property type="evidence" value="ECO:0007669"/>
    <property type="project" value="UniProtKB-KW"/>
</dbReference>
<dbReference type="PANTHER" id="PTHR43112">
    <property type="entry name" value="FERREDOXIN"/>
    <property type="match status" value="1"/>
</dbReference>
<feature type="domain" description="2Fe-2S ferredoxin-type" evidence="10">
    <location>
        <begin position="203"/>
        <end position="264"/>
    </location>
</feature>
<evidence type="ECO:0000256" key="1">
    <source>
        <dbReference type="ARBA" id="ARBA00007874"/>
    </source>
</evidence>
<evidence type="ECO:0000256" key="8">
    <source>
        <dbReference type="ARBA" id="ARBA00034078"/>
    </source>
</evidence>
<keyword evidence="5" id="KW-0249">Electron transport</keyword>
<dbReference type="InterPro" id="IPR010241">
    <property type="entry name" value="Fd_pln"/>
</dbReference>
<keyword evidence="6" id="KW-0408">Iron</keyword>
<dbReference type="Pfam" id="PF00111">
    <property type="entry name" value="Fer2"/>
    <property type="match status" value="1"/>
</dbReference>
<dbReference type="EMBL" id="SLWB01000020">
    <property type="protein sequence ID" value="TCN62132.1"/>
    <property type="molecule type" value="Genomic_DNA"/>
</dbReference>
<dbReference type="NCBIfam" id="TIGR02008">
    <property type="entry name" value="fdx_plant"/>
    <property type="match status" value="1"/>
</dbReference>
<evidence type="ECO:0000256" key="6">
    <source>
        <dbReference type="ARBA" id="ARBA00023004"/>
    </source>
</evidence>
<organism evidence="11 12">
    <name type="scientific">Acetobacteroides hydrogenigenes</name>
    <dbReference type="NCBI Taxonomy" id="979970"/>
    <lineage>
        <taxon>Bacteria</taxon>
        <taxon>Pseudomonadati</taxon>
        <taxon>Bacteroidota</taxon>
        <taxon>Bacteroidia</taxon>
        <taxon>Bacteroidales</taxon>
        <taxon>Rikenellaceae</taxon>
        <taxon>Acetobacteroides</taxon>
    </lineage>
</organism>
<evidence type="ECO:0000256" key="4">
    <source>
        <dbReference type="ARBA" id="ARBA00022723"/>
    </source>
</evidence>
<evidence type="ECO:0000256" key="5">
    <source>
        <dbReference type="ARBA" id="ARBA00022982"/>
    </source>
</evidence>
<evidence type="ECO:0000313" key="12">
    <source>
        <dbReference type="Proteomes" id="UP000294830"/>
    </source>
</evidence>
<dbReference type="InterPro" id="IPR012675">
    <property type="entry name" value="Beta-grasp_dom_sf"/>
</dbReference>
<reference evidence="11 12" key="1">
    <citation type="submission" date="2019-03" db="EMBL/GenBank/DDBJ databases">
        <title>Genomic Encyclopedia of Archaeal and Bacterial Type Strains, Phase II (KMG-II): from individual species to whole genera.</title>
        <authorList>
            <person name="Goeker M."/>
        </authorList>
    </citation>
    <scope>NUCLEOTIDE SEQUENCE [LARGE SCALE GENOMIC DNA]</scope>
    <source>
        <strain evidence="11 12">RL-C</strain>
    </source>
</reference>
<feature type="region of interest" description="Disordered" evidence="9">
    <location>
        <begin position="304"/>
        <end position="333"/>
    </location>
</feature>
<dbReference type="CDD" id="cd00207">
    <property type="entry name" value="fer2"/>
    <property type="match status" value="1"/>
</dbReference>
<dbReference type="SUPFAM" id="SSF54292">
    <property type="entry name" value="2Fe-2S ferredoxin-like"/>
    <property type="match status" value="1"/>
</dbReference>
<dbReference type="PANTHER" id="PTHR43112:SF3">
    <property type="entry name" value="FERREDOXIN-2, CHLOROPLASTIC"/>
    <property type="match status" value="1"/>
</dbReference>